<dbReference type="EnsemblMetazoa" id="Aqu2.1.27874_001">
    <property type="protein sequence ID" value="Aqu2.1.27874_001"/>
    <property type="gene ID" value="Aqu2.1.27874"/>
</dbReference>
<dbReference type="Gene3D" id="6.10.110.10">
    <property type="match status" value="1"/>
</dbReference>
<dbReference type="PANTHER" id="PTHR16932:SF18">
    <property type="entry name" value="INTERFERON, ALPHA-INDUCIBLE PROTEIN 27-LIKE 2"/>
    <property type="match status" value="1"/>
</dbReference>
<evidence type="ECO:0000256" key="1">
    <source>
        <dbReference type="ARBA" id="ARBA00004141"/>
    </source>
</evidence>
<dbReference type="InterPro" id="IPR038213">
    <property type="entry name" value="IFI6/IFI27-like_sf"/>
</dbReference>
<protein>
    <submittedName>
        <fullName evidence="8">Uncharacterized protein</fullName>
    </submittedName>
</protein>
<evidence type="ECO:0000256" key="7">
    <source>
        <dbReference type="SAM" id="Phobius"/>
    </source>
</evidence>
<reference evidence="8" key="1">
    <citation type="submission" date="2017-05" db="UniProtKB">
        <authorList>
            <consortium name="EnsemblMetazoa"/>
        </authorList>
    </citation>
    <scope>IDENTIFICATION</scope>
</reference>
<evidence type="ECO:0000256" key="5">
    <source>
        <dbReference type="ARBA" id="ARBA00023136"/>
    </source>
</evidence>
<dbReference type="InParanoid" id="A0A1X7UIS4"/>
<evidence type="ECO:0000313" key="8">
    <source>
        <dbReference type="EnsemblMetazoa" id="Aqu2.1.27874_001"/>
    </source>
</evidence>
<evidence type="ECO:0000256" key="6">
    <source>
        <dbReference type="SAM" id="MobiDB-lite"/>
    </source>
</evidence>
<feature type="transmembrane region" description="Helical" evidence="7">
    <location>
        <begin position="50"/>
        <end position="83"/>
    </location>
</feature>
<keyword evidence="5 7" id="KW-0472">Membrane</keyword>
<comment type="subcellular location">
    <subcellularLocation>
        <location evidence="1">Membrane</location>
        <topology evidence="1">Multi-pass membrane protein</topology>
    </subcellularLocation>
</comment>
<proteinExistence type="inferred from homology"/>
<dbReference type="Pfam" id="PF06140">
    <property type="entry name" value="Ifi-6-16"/>
    <property type="match status" value="1"/>
</dbReference>
<dbReference type="InterPro" id="IPR009311">
    <property type="entry name" value="IFI6/IFI27-like"/>
</dbReference>
<keyword evidence="3 7" id="KW-0812">Transmembrane</keyword>
<organism evidence="8">
    <name type="scientific">Amphimedon queenslandica</name>
    <name type="common">Sponge</name>
    <dbReference type="NCBI Taxonomy" id="400682"/>
    <lineage>
        <taxon>Eukaryota</taxon>
        <taxon>Metazoa</taxon>
        <taxon>Porifera</taxon>
        <taxon>Demospongiae</taxon>
        <taxon>Heteroscleromorpha</taxon>
        <taxon>Haplosclerida</taxon>
        <taxon>Niphatidae</taxon>
        <taxon>Amphimedon</taxon>
    </lineage>
</organism>
<dbReference type="PANTHER" id="PTHR16932">
    <property type="entry name" value="INTERFERON ALPHA-INDUCIBLE PROTEIN 27"/>
    <property type="match status" value="1"/>
</dbReference>
<feature type="region of interest" description="Disordered" evidence="6">
    <location>
        <begin position="1"/>
        <end position="20"/>
    </location>
</feature>
<dbReference type="AlphaFoldDB" id="A0A1X7UIS4"/>
<dbReference type="GO" id="GO:0016020">
    <property type="term" value="C:membrane"/>
    <property type="evidence" value="ECO:0007669"/>
    <property type="project" value="UniProtKB-SubCell"/>
</dbReference>
<evidence type="ECO:0000256" key="2">
    <source>
        <dbReference type="ARBA" id="ARBA00007262"/>
    </source>
</evidence>
<evidence type="ECO:0000256" key="4">
    <source>
        <dbReference type="ARBA" id="ARBA00022989"/>
    </source>
</evidence>
<name>A0A1X7UIS4_AMPQE</name>
<evidence type="ECO:0000256" key="3">
    <source>
        <dbReference type="ARBA" id="ARBA00022692"/>
    </source>
</evidence>
<sequence length="141" mass="13428">MIIRSGGAVPGKSEGVPRHDYDNWTVSVNNVQADGCKEKKEDSGYSWSTIALYGGVAVLGAGVAVAAAPVAVGALGFGASGIASGSIGASMMSAMGPVASGSIVATMQSVGAAGLGAAGNVIVGTTGAVIATGTTAAVTKK</sequence>
<comment type="similarity">
    <text evidence="2">Belongs to the IFI6/IFI27 family.</text>
</comment>
<accession>A0A1X7UIS4</accession>
<keyword evidence="4 7" id="KW-1133">Transmembrane helix</keyword>